<dbReference type="Gene3D" id="1.10.1740.10">
    <property type="match status" value="1"/>
</dbReference>
<evidence type="ECO:0000313" key="2">
    <source>
        <dbReference type="Proteomes" id="UP000235507"/>
    </source>
</evidence>
<feature type="non-terminal residue" evidence="1">
    <location>
        <position position="42"/>
    </location>
</feature>
<reference evidence="1" key="1">
    <citation type="submission" date="2019-07" db="EMBL/GenBank/DDBJ databases">
        <title>Mesorhizobum intechiensis sp. nov. isolated from nodules of Lotus tenuis growing in lowlands of the Flooding Pampa, Argentina.</title>
        <authorList>
            <person name="Estrella M.J."/>
            <person name="Torres Tejerizo G.A."/>
            <person name="Cumpa Velazquez L.M."/>
            <person name="Fontana F."/>
            <person name="Hansen L."/>
            <person name="Pistorio M."/>
            <person name="Sannazzaro A.I."/>
        </authorList>
    </citation>
    <scope>NUCLEOTIDE SEQUENCE</scope>
    <source>
        <strain evidence="1">BD68</strain>
    </source>
</reference>
<protein>
    <submittedName>
        <fullName evidence="1">RNA polymerase subunit sigma</fullName>
    </submittedName>
</protein>
<sequence>MLRKQGMKRSMPRFDIIGQLGSLRRYAQSLTRDSADAEDLVH</sequence>
<proteinExistence type="predicted"/>
<keyword evidence="2" id="KW-1185">Reference proteome</keyword>
<dbReference type="Proteomes" id="UP000235507">
    <property type="component" value="Unassembled WGS sequence"/>
</dbReference>
<accession>A0A8T9AFQ1</accession>
<dbReference type="EMBL" id="PNOT02000393">
    <property type="protein sequence ID" value="TSD99603.1"/>
    <property type="molecule type" value="Genomic_DNA"/>
</dbReference>
<evidence type="ECO:0000313" key="1">
    <source>
        <dbReference type="EMBL" id="TSD99603.1"/>
    </source>
</evidence>
<gene>
    <name evidence="1" type="ORF">C1D09_032860</name>
</gene>
<dbReference type="AlphaFoldDB" id="A0A8T9AFQ1"/>
<name>A0A8T9AFQ1_9HYPH</name>
<organism evidence="1 2">
    <name type="scientific">Mesorhizobium intechi</name>
    <dbReference type="NCBI Taxonomy" id="537601"/>
    <lineage>
        <taxon>Bacteria</taxon>
        <taxon>Pseudomonadati</taxon>
        <taxon>Pseudomonadota</taxon>
        <taxon>Alphaproteobacteria</taxon>
        <taxon>Hyphomicrobiales</taxon>
        <taxon>Phyllobacteriaceae</taxon>
        <taxon>Mesorhizobium</taxon>
    </lineage>
</organism>
<comment type="caution">
    <text evidence="1">The sequence shown here is derived from an EMBL/GenBank/DDBJ whole genome shotgun (WGS) entry which is preliminary data.</text>
</comment>